<sequence length="144" mass="13992">MRPLRTALGLVAVTLLAGCSGQATPAPAGPASPAASAASSVPGTPAGSARTGGTGPHPTAAPTPSLPLDPENPQDLRGAPMTITGTVHTRPGCVILDAGAARWALTGPLATTLRDGATVTVRGRPTAVPAGCGADHALDVQQRG</sequence>
<feature type="region of interest" description="Disordered" evidence="1">
    <location>
        <begin position="23"/>
        <end position="84"/>
    </location>
</feature>
<evidence type="ECO:0000313" key="3">
    <source>
        <dbReference type="EMBL" id="UWZ58546.1"/>
    </source>
</evidence>
<keyword evidence="4" id="KW-1185">Reference proteome</keyword>
<dbReference type="EMBL" id="CP073767">
    <property type="protein sequence ID" value="UWZ58546.1"/>
    <property type="molecule type" value="Genomic_DNA"/>
</dbReference>
<feature type="chain" id="PRO_5040141150" description="DUF5666 domain-containing protein" evidence="2">
    <location>
        <begin position="26"/>
        <end position="144"/>
    </location>
</feature>
<protein>
    <recommendedName>
        <fullName evidence="5">DUF5666 domain-containing protein</fullName>
    </recommendedName>
</protein>
<proteinExistence type="predicted"/>
<dbReference type="Proteomes" id="UP001058003">
    <property type="component" value="Chromosome"/>
</dbReference>
<organism evidence="3 4">
    <name type="scientific">Dactylosporangium aurantiacum</name>
    <dbReference type="NCBI Taxonomy" id="35754"/>
    <lineage>
        <taxon>Bacteria</taxon>
        <taxon>Bacillati</taxon>
        <taxon>Actinomycetota</taxon>
        <taxon>Actinomycetes</taxon>
        <taxon>Micromonosporales</taxon>
        <taxon>Micromonosporaceae</taxon>
        <taxon>Dactylosporangium</taxon>
    </lineage>
</organism>
<name>A0A9Q9IN46_9ACTN</name>
<dbReference type="PROSITE" id="PS51257">
    <property type="entry name" value="PROKAR_LIPOPROTEIN"/>
    <property type="match status" value="1"/>
</dbReference>
<evidence type="ECO:0000256" key="1">
    <source>
        <dbReference type="SAM" id="MobiDB-lite"/>
    </source>
</evidence>
<reference evidence="3" key="1">
    <citation type="submission" date="2021-04" db="EMBL/GenBank/DDBJ databases">
        <title>Dactylosporangium aurantiacum NRRL B-8018 full assembly.</title>
        <authorList>
            <person name="Hartkoorn R.C."/>
            <person name="Beaudoing E."/>
            <person name="Hot D."/>
        </authorList>
    </citation>
    <scope>NUCLEOTIDE SEQUENCE</scope>
    <source>
        <strain evidence="3">NRRL B-8018</strain>
    </source>
</reference>
<feature type="compositionally biased region" description="Low complexity" evidence="1">
    <location>
        <begin position="23"/>
        <end position="49"/>
    </location>
</feature>
<accession>A0A9Q9IN46</accession>
<evidence type="ECO:0000256" key="2">
    <source>
        <dbReference type="SAM" id="SignalP"/>
    </source>
</evidence>
<feature type="signal peptide" evidence="2">
    <location>
        <begin position="1"/>
        <end position="25"/>
    </location>
</feature>
<dbReference type="KEGG" id="daur:Daura_21625"/>
<dbReference type="RefSeq" id="WP_156089832.1">
    <property type="nucleotide sequence ID" value="NZ_CP073767.1"/>
</dbReference>
<gene>
    <name evidence="3" type="ORF">Daura_21625</name>
</gene>
<dbReference type="AlphaFoldDB" id="A0A9Q9IN46"/>
<evidence type="ECO:0008006" key="5">
    <source>
        <dbReference type="Google" id="ProtNLM"/>
    </source>
</evidence>
<keyword evidence="2" id="KW-0732">Signal</keyword>
<evidence type="ECO:0000313" key="4">
    <source>
        <dbReference type="Proteomes" id="UP001058003"/>
    </source>
</evidence>